<dbReference type="EC" id="2.10.1.1" evidence="6"/>
<evidence type="ECO:0000313" key="9">
    <source>
        <dbReference type="Proteomes" id="UP000553963"/>
    </source>
</evidence>
<dbReference type="Pfam" id="PF03454">
    <property type="entry name" value="MoeA_C"/>
    <property type="match status" value="1"/>
</dbReference>
<dbReference type="SUPFAM" id="SSF63867">
    <property type="entry name" value="MoeA C-terminal domain-like"/>
    <property type="match status" value="1"/>
</dbReference>
<comment type="similarity">
    <text evidence="3 6">Belongs to the MoeA family.</text>
</comment>
<proteinExistence type="inferred from homology"/>
<dbReference type="AlphaFoldDB" id="A0A840ASK0"/>
<dbReference type="Pfam" id="PF00994">
    <property type="entry name" value="MoCF_biosynth"/>
    <property type="match status" value="1"/>
</dbReference>
<dbReference type="Gene3D" id="3.40.980.10">
    <property type="entry name" value="MoaB/Mog-like domain"/>
    <property type="match status" value="1"/>
</dbReference>
<evidence type="ECO:0000256" key="2">
    <source>
        <dbReference type="ARBA" id="ARBA00005046"/>
    </source>
</evidence>
<dbReference type="SMART" id="SM00852">
    <property type="entry name" value="MoCF_biosynth"/>
    <property type="match status" value="1"/>
</dbReference>
<dbReference type="InterPro" id="IPR005110">
    <property type="entry name" value="MoeA_linker/N"/>
</dbReference>
<dbReference type="CDD" id="cd00887">
    <property type="entry name" value="MoeA"/>
    <property type="match status" value="1"/>
</dbReference>
<dbReference type="InterPro" id="IPR036688">
    <property type="entry name" value="MoeA_C_domain_IV_sf"/>
</dbReference>
<dbReference type="RefSeq" id="WP_183401030.1">
    <property type="nucleotide sequence ID" value="NZ_JACIDS010000006.1"/>
</dbReference>
<dbReference type="Gene3D" id="3.90.105.10">
    <property type="entry name" value="Molybdopterin biosynthesis moea protein, domain 2"/>
    <property type="match status" value="1"/>
</dbReference>
<evidence type="ECO:0000256" key="5">
    <source>
        <dbReference type="ARBA" id="ARBA00047317"/>
    </source>
</evidence>
<evidence type="ECO:0000256" key="3">
    <source>
        <dbReference type="ARBA" id="ARBA00010763"/>
    </source>
</evidence>
<evidence type="ECO:0000256" key="1">
    <source>
        <dbReference type="ARBA" id="ARBA00002901"/>
    </source>
</evidence>
<comment type="catalytic activity">
    <reaction evidence="5">
        <text>adenylyl-molybdopterin + molybdate = Mo-molybdopterin + AMP + H(+)</text>
        <dbReference type="Rhea" id="RHEA:35047"/>
        <dbReference type="ChEBI" id="CHEBI:15378"/>
        <dbReference type="ChEBI" id="CHEBI:36264"/>
        <dbReference type="ChEBI" id="CHEBI:62727"/>
        <dbReference type="ChEBI" id="CHEBI:71302"/>
        <dbReference type="ChEBI" id="CHEBI:456215"/>
        <dbReference type="EC" id="2.10.1.1"/>
    </reaction>
</comment>
<evidence type="ECO:0000259" key="7">
    <source>
        <dbReference type="SMART" id="SM00852"/>
    </source>
</evidence>
<dbReference type="SUPFAM" id="SSF63882">
    <property type="entry name" value="MoeA N-terminal region -like"/>
    <property type="match status" value="1"/>
</dbReference>
<comment type="pathway">
    <text evidence="2 6">Cofactor biosynthesis; molybdopterin biosynthesis.</text>
</comment>
<dbReference type="GO" id="GO:0005829">
    <property type="term" value="C:cytosol"/>
    <property type="evidence" value="ECO:0007669"/>
    <property type="project" value="TreeGrafter"/>
</dbReference>
<dbReference type="UniPathway" id="UPA00344"/>
<comment type="cofactor">
    <cofactor evidence="6">
        <name>Mg(2+)</name>
        <dbReference type="ChEBI" id="CHEBI:18420"/>
    </cofactor>
</comment>
<keyword evidence="6" id="KW-0460">Magnesium</keyword>
<dbReference type="Pfam" id="PF03453">
    <property type="entry name" value="MoeA_N"/>
    <property type="match status" value="1"/>
</dbReference>
<dbReference type="NCBIfam" id="TIGR00177">
    <property type="entry name" value="molyb_syn"/>
    <property type="match status" value="1"/>
</dbReference>
<keyword evidence="6" id="KW-0500">Molybdenum</keyword>
<dbReference type="PROSITE" id="PS01079">
    <property type="entry name" value="MOCF_BIOSYNTHESIS_2"/>
    <property type="match status" value="1"/>
</dbReference>
<dbReference type="InterPro" id="IPR008284">
    <property type="entry name" value="MoCF_biosynth_CS"/>
</dbReference>
<feature type="domain" description="MoaB/Mog" evidence="7">
    <location>
        <begin position="190"/>
        <end position="327"/>
    </location>
</feature>
<name>A0A840ASK0_9HYPH</name>
<evidence type="ECO:0000256" key="4">
    <source>
        <dbReference type="ARBA" id="ARBA00023150"/>
    </source>
</evidence>
<keyword evidence="6" id="KW-0479">Metal-binding</keyword>
<dbReference type="Proteomes" id="UP000553963">
    <property type="component" value="Unassembled WGS sequence"/>
</dbReference>
<keyword evidence="4 6" id="KW-0501">Molybdenum cofactor biosynthesis</keyword>
<reference evidence="8 9" key="1">
    <citation type="submission" date="2020-08" db="EMBL/GenBank/DDBJ databases">
        <title>Genomic Encyclopedia of Type Strains, Phase IV (KMG-IV): sequencing the most valuable type-strain genomes for metagenomic binning, comparative biology and taxonomic classification.</title>
        <authorList>
            <person name="Goeker M."/>
        </authorList>
    </citation>
    <scope>NUCLEOTIDE SEQUENCE [LARGE SCALE GENOMIC DNA]</scope>
    <source>
        <strain evidence="8 9">DSM 25966</strain>
    </source>
</reference>
<dbReference type="SUPFAM" id="SSF53218">
    <property type="entry name" value="Molybdenum cofactor biosynthesis proteins"/>
    <property type="match status" value="1"/>
</dbReference>
<dbReference type="InterPro" id="IPR036135">
    <property type="entry name" value="MoeA_linker/N_sf"/>
</dbReference>
<protein>
    <recommendedName>
        <fullName evidence="6">Molybdopterin molybdenumtransferase</fullName>
        <ecNumber evidence="6">2.10.1.1</ecNumber>
    </recommendedName>
</protein>
<dbReference type="PANTHER" id="PTHR10192:SF5">
    <property type="entry name" value="GEPHYRIN"/>
    <property type="match status" value="1"/>
</dbReference>
<dbReference type="NCBIfam" id="NF045515">
    <property type="entry name" value="Glp_gephyrin"/>
    <property type="match status" value="1"/>
</dbReference>
<gene>
    <name evidence="8" type="ORF">GGR25_004443</name>
</gene>
<dbReference type="Gene3D" id="2.170.190.11">
    <property type="entry name" value="Molybdopterin biosynthesis moea protein, domain 3"/>
    <property type="match status" value="1"/>
</dbReference>
<dbReference type="InterPro" id="IPR001453">
    <property type="entry name" value="MoaB/Mog_dom"/>
</dbReference>
<dbReference type="EMBL" id="JACIDS010000006">
    <property type="protein sequence ID" value="MBB3933370.1"/>
    <property type="molecule type" value="Genomic_DNA"/>
</dbReference>
<comment type="caution">
    <text evidence="8">The sequence shown here is derived from an EMBL/GenBank/DDBJ whole genome shotgun (WGS) entry which is preliminary data.</text>
</comment>
<dbReference type="PANTHER" id="PTHR10192">
    <property type="entry name" value="MOLYBDOPTERIN BIOSYNTHESIS PROTEIN"/>
    <property type="match status" value="1"/>
</dbReference>
<keyword evidence="9" id="KW-1185">Reference proteome</keyword>
<dbReference type="GO" id="GO:0061599">
    <property type="term" value="F:molybdopterin molybdotransferase activity"/>
    <property type="evidence" value="ECO:0007669"/>
    <property type="project" value="UniProtKB-UniRule"/>
</dbReference>
<dbReference type="GO" id="GO:0046872">
    <property type="term" value="F:metal ion binding"/>
    <property type="evidence" value="ECO:0007669"/>
    <property type="project" value="UniProtKB-UniRule"/>
</dbReference>
<dbReference type="InterPro" id="IPR038987">
    <property type="entry name" value="MoeA-like"/>
</dbReference>
<evidence type="ECO:0000313" key="8">
    <source>
        <dbReference type="EMBL" id="MBB3933370.1"/>
    </source>
</evidence>
<dbReference type="InterPro" id="IPR005111">
    <property type="entry name" value="MoeA_C_domain_IV"/>
</dbReference>
<keyword evidence="6 8" id="KW-0808">Transferase</keyword>
<evidence type="ECO:0000256" key="6">
    <source>
        <dbReference type="RuleBase" id="RU365090"/>
    </source>
</evidence>
<accession>A0A840ASK0</accession>
<dbReference type="InterPro" id="IPR036425">
    <property type="entry name" value="MoaB/Mog-like_dom_sf"/>
</dbReference>
<dbReference type="GO" id="GO:0006777">
    <property type="term" value="P:Mo-molybdopterin cofactor biosynthetic process"/>
    <property type="evidence" value="ECO:0007669"/>
    <property type="project" value="UniProtKB-UniRule"/>
</dbReference>
<comment type="function">
    <text evidence="1 6">Catalyzes the insertion of molybdate into adenylated molybdopterin with the concomitant release of AMP.</text>
</comment>
<sequence>MSMPAPDCCHRPHDVLTGFDAARALARAMVWPTARHEIVPLAAATGRILARPVVAAHALPPFDQAAMDGYAIRLGDGGGPPAALPLCGTTEAGDPPARLAPGTAHGVMTGGALPEGADTVVMIEATRRIGGRILFEPGLTPGSHIRRAGEDVPVGAMLAHPGDRLGWAQIGLLAALGIGAVCVAAPIRIAVLTTGSELRPAGSTLSGGTIHDSNGPMLAALLGSPGTEIELVTVPDDRAAIAANLASAARVCDLVVTTAGMSVGGRDHVRDAVADSGGTLDMVKVAMKPGKPMALGRIGAAIFVGLPGNPQAVACGALAFLRPMIDVLEGRPPAAPLFAAAAFAQDARADRRTALVPVRLSHRQGRLIAEQAGPEGSHRLAPLAAADAVAVVPPLATLMSGALVEVLPFDAPGTSGGYGR</sequence>
<dbReference type="Gene3D" id="2.40.340.10">
    <property type="entry name" value="MoeA, C-terminal, domain IV"/>
    <property type="match status" value="1"/>
</dbReference>
<organism evidence="8 9">
    <name type="scientific">Kaistia hirudinis</name>
    <dbReference type="NCBI Taxonomy" id="1293440"/>
    <lineage>
        <taxon>Bacteria</taxon>
        <taxon>Pseudomonadati</taxon>
        <taxon>Pseudomonadota</taxon>
        <taxon>Alphaproteobacteria</taxon>
        <taxon>Hyphomicrobiales</taxon>
        <taxon>Kaistiaceae</taxon>
        <taxon>Kaistia</taxon>
    </lineage>
</organism>